<protein>
    <submittedName>
        <fullName evidence="1">Uncharacterized protein</fullName>
    </submittedName>
</protein>
<evidence type="ECO:0000313" key="1">
    <source>
        <dbReference type="EMBL" id="KAI0060689.1"/>
    </source>
</evidence>
<dbReference type="EMBL" id="MU277217">
    <property type="protein sequence ID" value="KAI0060689.1"/>
    <property type="molecule type" value="Genomic_DNA"/>
</dbReference>
<proteinExistence type="predicted"/>
<reference evidence="1" key="1">
    <citation type="submission" date="2021-03" db="EMBL/GenBank/DDBJ databases">
        <authorList>
            <consortium name="DOE Joint Genome Institute"/>
            <person name="Ahrendt S."/>
            <person name="Looney B.P."/>
            <person name="Miyauchi S."/>
            <person name="Morin E."/>
            <person name="Drula E."/>
            <person name="Courty P.E."/>
            <person name="Chicoki N."/>
            <person name="Fauchery L."/>
            <person name="Kohler A."/>
            <person name="Kuo A."/>
            <person name="Labutti K."/>
            <person name="Pangilinan J."/>
            <person name="Lipzen A."/>
            <person name="Riley R."/>
            <person name="Andreopoulos W."/>
            <person name="He G."/>
            <person name="Johnson J."/>
            <person name="Barry K.W."/>
            <person name="Grigoriev I.V."/>
            <person name="Nagy L."/>
            <person name="Hibbett D."/>
            <person name="Henrissat B."/>
            <person name="Matheny P.B."/>
            <person name="Labbe J."/>
            <person name="Martin F."/>
        </authorList>
    </citation>
    <scope>NUCLEOTIDE SEQUENCE</scope>
    <source>
        <strain evidence="1">HHB10654</strain>
    </source>
</reference>
<dbReference type="Proteomes" id="UP000814140">
    <property type="component" value="Unassembled WGS sequence"/>
</dbReference>
<comment type="caution">
    <text evidence="1">The sequence shown here is derived from an EMBL/GenBank/DDBJ whole genome shotgun (WGS) entry which is preliminary data.</text>
</comment>
<organism evidence="1 2">
    <name type="scientific">Artomyces pyxidatus</name>
    <dbReference type="NCBI Taxonomy" id="48021"/>
    <lineage>
        <taxon>Eukaryota</taxon>
        <taxon>Fungi</taxon>
        <taxon>Dikarya</taxon>
        <taxon>Basidiomycota</taxon>
        <taxon>Agaricomycotina</taxon>
        <taxon>Agaricomycetes</taxon>
        <taxon>Russulales</taxon>
        <taxon>Auriscalpiaceae</taxon>
        <taxon>Artomyces</taxon>
    </lineage>
</organism>
<sequence length="116" mass="12898">MIRSRNATIENMASTPEKYTLTALAKGISSLRHTWRAVHVDGKPSRTKDADDAHVTNDVDEMDEGPVGRDIGGGPSVSARKHPILQTEEPLTRNTRQRVLDWRTTVAGSDFEPEYL</sequence>
<keyword evidence="2" id="KW-1185">Reference proteome</keyword>
<gene>
    <name evidence="1" type="ORF">BV25DRAFT_920751</name>
</gene>
<name>A0ACB8SWD1_9AGAM</name>
<accession>A0ACB8SWD1</accession>
<evidence type="ECO:0000313" key="2">
    <source>
        <dbReference type="Proteomes" id="UP000814140"/>
    </source>
</evidence>
<reference evidence="1" key="2">
    <citation type="journal article" date="2022" name="New Phytol.">
        <title>Evolutionary transition to the ectomycorrhizal habit in the genomes of a hyperdiverse lineage of mushroom-forming fungi.</title>
        <authorList>
            <person name="Looney B."/>
            <person name="Miyauchi S."/>
            <person name="Morin E."/>
            <person name="Drula E."/>
            <person name="Courty P.E."/>
            <person name="Kohler A."/>
            <person name="Kuo A."/>
            <person name="LaButti K."/>
            <person name="Pangilinan J."/>
            <person name="Lipzen A."/>
            <person name="Riley R."/>
            <person name="Andreopoulos W."/>
            <person name="He G."/>
            <person name="Johnson J."/>
            <person name="Nolan M."/>
            <person name="Tritt A."/>
            <person name="Barry K.W."/>
            <person name="Grigoriev I.V."/>
            <person name="Nagy L.G."/>
            <person name="Hibbett D."/>
            <person name="Henrissat B."/>
            <person name="Matheny P.B."/>
            <person name="Labbe J."/>
            <person name="Martin F.M."/>
        </authorList>
    </citation>
    <scope>NUCLEOTIDE SEQUENCE</scope>
    <source>
        <strain evidence="1">HHB10654</strain>
    </source>
</reference>